<feature type="region of interest" description="Disordered" evidence="1">
    <location>
        <begin position="111"/>
        <end position="144"/>
    </location>
</feature>
<accession>V8NYZ5</accession>
<evidence type="ECO:0000313" key="3">
    <source>
        <dbReference type="Proteomes" id="UP000018936"/>
    </source>
</evidence>
<dbReference type="EMBL" id="AZIM01001470">
    <property type="protein sequence ID" value="ETE66807.1"/>
    <property type="molecule type" value="Genomic_DNA"/>
</dbReference>
<feature type="non-terminal residue" evidence="2">
    <location>
        <position position="1"/>
    </location>
</feature>
<feature type="region of interest" description="Disordered" evidence="1">
    <location>
        <begin position="266"/>
        <end position="287"/>
    </location>
</feature>
<keyword evidence="3" id="KW-1185">Reference proteome</keyword>
<gene>
    <name evidence="2" type="ORF">L345_07416</name>
</gene>
<name>V8NYZ5_OPHHA</name>
<dbReference type="Proteomes" id="UP000018936">
    <property type="component" value="Unassembled WGS sequence"/>
</dbReference>
<reference evidence="2 3" key="1">
    <citation type="journal article" date="2013" name="Proc. Natl. Acad. Sci. U.S.A.">
        <title>The king cobra genome reveals dynamic gene evolution and adaptation in the snake venom system.</title>
        <authorList>
            <person name="Vonk F.J."/>
            <person name="Casewell N.R."/>
            <person name="Henkel C.V."/>
            <person name="Heimberg A.M."/>
            <person name="Jansen H.J."/>
            <person name="McCleary R.J."/>
            <person name="Kerkkamp H.M."/>
            <person name="Vos R.A."/>
            <person name="Guerreiro I."/>
            <person name="Calvete J.J."/>
            <person name="Wuster W."/>
            <person name="Woods A.E."/>
            <person name="Logan J.M."/>
            <person name="Harrison R.A."/>
            <person name="Castoe T.A."/>
            <person name="de Koning A.P."/>
            <person name="Pollock D.D."/>
            <person name="Yandell M."/>
            <person name="Calderon D."/>
            <person name="Renjifo C."/>
            <person name="Currier R.B."/>
            <person name="Salgado D."/>
            <person name="Pla D."/>
            <person name="Sanz L."/>
            <person name="Hyder A.S."/>
            <person name="Ribeiro J.M."/>
            <person name="Arntzen J.W."/>
            <person name="van den Thillart G.E."/>
            <person name="Boetzer M."/>
            <person name="Pirovano W."/>
            <person name="Dirks R.P."/>
            <person name="Spaink H.P."/>
            <person name="Duboule D."/>
            <person name="McGlinn E."/>
            <person name="Kini R.M."/>
            <person name="Richardson M.K."/>
        </authorList>
    </citation>
    <scope>NUCLEOTIDE SEQUENCE</scope>
    <source>
        <tissue evidence="2">Blood</tissue>
    </source>
</reference>
<protein>
    <submittedName>
        <fullName evidence="2">Uncharacterized protein</fullName>
    </submittedName>
</protein>
<sequence length="345" mass="37802">MFIQNSPGCFLVSNEEVAYTLFWSEVRGFPFSRSIPSDCRSETGAEAEAFFVLQRHNGTCRYFVRGREGKGRAGSSGSNFKQVPAPLFRRQPSGQGLMCNPFSQRAGTRFHARPCPQSLPREGRAGNTWEEDGTASGDPRSPGLSEVSFEGGCEWAGGGPPASLALPRTSERCGVGGFRPAGRGTSRHARAPTDTVLWCCCCGWLRFYALRRVEGLGDKLLPPHARPLFVSSKDGKALPNQSWGGGGRERKIRVVFRVWGLKGGLGKKKRRGMNNERRGWCPSKSPHNVLKSFKQAKGKKEGDAGPLKRPNKQAETCVVNFSPNLVTTFFASHGRLRGKKADKRG</sequence>
<evidence type="ECO:0000256" key="1">
    <source>
        <dbReference type="SAM" id="MobiDB-lite"/>
    </source>
</evidence>
<comment type="caution">
    <text evidence="2">The sequence shown here is derived from an EMBL/GenBank/DDBJ whole genome shotgun (WGS) entry which is preliminary data.</text>
</comment>
<evidence type="ECO:0000313" key="2">
    <source>
        <dbReference type="EMBL" id="ETE66807.1"/>
    </source>
</evidence>
<proteinExistence type="predicted"/>
<dbReference type="AlphaFoldDB" id="V8NYZ5"/>
<organism evidence="2 3">
    <name type="scientific">Ophiophagus hannah</name>
    <name type="common">King cobra</name>
    <name type="synonym">Naja hannah</name>
    <dbReference type="NCBI Taxonomy" id="8665"/>
    <lineage>
        <taxon>Eukaryota</taxon>
        <taxon>Metazoa</taxon>
        <taxon>Chordata</taxon>
        <taxon>Craniata</taxon>
        <taxon>Vertebrata</taxon>
        <taxon>Euteleostomi</taxon>
        <taxon>Lepidosauria</taxon>
        <taxon>Squamata</taxon>
        <taxon>Bifurcata</taxon>
        <taxon>Unidentata</taxon>
        <taxon>Episquamata</taxon>
        <taxon>Toxicofera</taxon>
        <taxon>Serpentes</taxon>
        <taxon>Colubroidea</taxon>
        <taxon>Elapidae</taxon>
        <taxon>Elapinae</taxon>
        <taxon>Ophiophagus</taxon>
    </lineage>
</organism>